<accession>A0ABQ8ULB0</accession>
<reference evidence="2" key="1">
    <citation type="journal article" date="2022" name="bioRxiv">
        <title>Genomics of Preaxostyla Flagellates Illuminates Evolutionary Transitions and the Path Towards Mitochondrial Loss.</title>
        <authorList>
            <person name="Novak L.V.F."/>
            <person name="Treitli S.C."/>
            <person name="Pyrih J."/>
            <person name="Halakuc P."/>
            <person name="Pipaliya S.V."/>
            <person name="Vacek V."/>
            <person name="Brzon O."/>
            <person name="Soukal P."/>
            <person name="Eme L."/>
            <person name="Dacks J.B."/>
            <person name="Karnkowska A."/>
            <person name="Elias M."/>
            <person name="Hampl V."/>
        </authorList>
    </citation>
    <scope>NUCLEOTIDE SEQUENCE</scope>
    <source>
        <strain evidence="2">RCP-MX</strain>
    </source>
</reference>
<protein>
    <submittedName>
        <fullName evidence="2">K+ channel tetramerization subfamily protein</fullName>
    </submittedName>
</protein>
<sequence>MSHPATAAVATPVPAVRTAERQLRCQSRSEDIITLNVGGRIFMTCKQVLLSQEDSVLAAMVSGRHSLMKCPDGVIFIDRNPKIFAKILEFLRTGHPPRWWAHPAERNDFLEEMNYYGLTLPPLADSVIMTKDDCETLLEFTGAHSLTLLYRGSRDDFRAATFHKLCDGRPHTVTVIRIAVNPEERPEDGSTDHVFGGYTAATWNQPRGYHEDRHAFLFSLRGTPKSPVKMPVRDPNHAIQCNNESGPIWGGGCDLQVADRCNTDDTVSYSFLDNCYAPPEGMSRYFMTGGSQTFRVDELEVFACNM</sequence>
<feature type="domain" description="TLDc" evidence="1">
    <location>
        <begin position="122"/>
        <end position="305"/>
    </location>
</feature>
<keyword evidence="2" id="KW-0407">Ion channel</keyword>
<dbReference type="GO" id="GO:0034220">
    <property type="term" value="P:monoatomic ion transmembrane transport"/>
    <property type="evidence" value="ECO:0007669"/>
    <property type="project" value="UniProtKB-KW"/>
</dbReference>
<evidence type="ECO:0000313" key="2">
    <source>
        <dbReference type="EMBL" id="KAJ4458270.1"/>
    </source>
</evidence>
<comment type="caution">
    <text evidence="2">The sequence shown here is derived from an EMBL/GenBank/DDBJ whole genome shotgun (WGS) entry which is preliminary data.</text>
</comment>
<proteinExistence type="predicted"/>
<dbReference type="InterPro" id="IPR011333">
    <property type="entry name" value="SKP1/BTB/POZ_sf"/>
</dbReference>
<name>A0ABQ8ULB0_9EUKA</name>
<dbReference type="Gene3D" id="3.30.710.10">
    <property type="entry name" value="Potassium Channel Kv1.1, Chain A"/>
    <property type="match status" value="1"/>
</dbReference>
<dbReference type="CDD" id="cd18316">
    <property type="entry name" value="BTB_POZ_KCTD-like"/>
    <property type="match status" value="1"/>
</dbReference>
<evidence type="ECO:0000313" key="3">
    <source>
        <dbReference type="Proteomes" id="UP001141327"/>
    </source>
</evidence>
<dbReference type="PANTHER" id="PTHR11145">
    <property type="entry name" value="BTB/POZ DOMAIN-CONTAINING ADAPTER FOR CUL3-MEDIATED RHOA DEGRADATION PROTEIN FAMILY MEMBER"/>
    <property type="match status" value="1"/>
</dbReference>
<keyword evidence="2" id="KW-0813">Transport</keyword>
<keyword evidence="3" id="KW-1185">Reference proteome</keyword>
<dbReference type="SMART" id="SM00225">
    <property type="entry name" value="BTB"/>
    <property type="match status" value="1"/>
</dbReference>
<dbReference type="EMBL" id="JAPMOS010000032">
    <property type="protein sequence ID" value="KAJ4458270.1"/>
    <property type="molecule type" value="Genomic_DNA"/>
</dbReference>
<dbReference type="Pfam" id="PF02214">
    <property type="entry name" value="BTB_2"/>
    <property type="match status" value="1"/>
</dbReference>
<dbReference type="SMART" id="SM00584">
    <property type="entry name" value="TLDc"/>
    <property type="match status" value="1"/>
</dbReference>
<dbReference type="InterPro" id="IPR000210">
    <property type="entry name" value="BTB/POZ_dom"/>
</dbReference>
<organism evidence="2 3">
    <name type="scientific">Paratrimastix pyriformis</name>
    <dbReference type="NCBI Taxonomy" id="342808"/>
    <lineage>
        <taxon>Eukaryota</taxon>
        <taxon>Metamonada</taxon>
        <taxon>Preaxostyla</taxon>
        <taxon>Paratrimastigidae</taxon>
        <taxon>Paratrimastix</taxon>
    </lineage>
</organism>
<dbReference type="Proteomes" id="UP001141327">
    <property type="component" value="Unassembled WGS sequence"/>
</dbReference>
<dbReference type="InterPro" id="IPR003131">
    <property type="entry name" value="T1-type_BTB"/>
</dbReference>
<dbReference type="InterPro" id="IPR006571">
    <property type="entry name" value="TLDc_dom"/>
</dbReference>
<gene>
    <name evidence="2" type="ORF">PAPYR_6096</name>
</gene>
<dbReference type="InterPro" id="IPR045068">
    <property type="entry name" value="BACURD1-3"/>
</dbReference>
<evidence type="ECO:0000259" key="1">
    <source>
        <dbReference type="PROSITE" id="PS51886"/>
    </source>
</evidence>
<dbReference type="SUPFAM" id="SSF54695">
    <property type="entry name" value="POZ domain"/>
    <property type="match status" value="1"/>
</dbReference>
<dbReference type="Pfam" id="PF07534">
    <property type="entry name" value="TLD"/>
    <property type="match status" value="1"/>
</dbReference>
<dbReference type="PANTHER" id="PTHR11145:SF8">
    <property type="entry name" value="RE57120P"/>
    <property type="match status" value="1"/>
</dbReference>
<dbReference type="PROSITE" id="PS51886">
    <property type="entry name" value="TLDC"/>
    <property type="match status" value="1"/>
</dbReference>
<keyword evidence="2" id="KW-0406">Ion transport</keyword>